<comment type="caution">
    <text evidence="1">The sequence shown here is derived from an EMBL/GenBank/DDBJ whole genome shotgun (WGS) entry which is preliminary data.</text>
</comment>
<dbReference type="AlphaFoldDB" id="A0A9N8VXX7"/>
<dbReference type="EMBL" id="CAJVPP010000277">
    <property type="protein sequence ID" value="CAG8464169.1"/>
    <property type="molecule type" value="Genomic_DNA"/>
</dbReference>
<keyword evidence="2" id="KW-1185">Reference proteome</keyword>
<name>A0A9N8VXX7_FUNMO</name>
<sequence>MTFYLEFRLNACPICLICLDCKNEYGQKITCQARELEWKRKKIERDYILDFCHKPFTQKGATNQKITLDKEFVEWVLTSISPLIILLSHPNNINICIDCMNKYHKGERITNQQKSQILFLK</sequence>
<accession>A0A9N8VXX7</accession>
<reference evidence="1" key="1">
    <citation type="submission" date="2021-06" db="EMBL/GenBank/DDBJ databases">
        <authorList>
            <person name="Kallberg Y."/>
            <person name="Tangrot J."/>
            <person name="Rosling A."/>
        </authorList>
    </citation>
    <scope>NUCLEOTIDE SEQUENCE</scope>
    <source>
        <strain evidence="1">87-6 pot B 2015</strain>
    </source>
</reference>
<proteinExistence type="predicted"/>
<protein>
    <submittedName>
        <fullName evidence="1">10785_t:CDS:1</fullName>
    </submittedName>
</protein>
<dbReference type="Proteomes" id="UP000789375">
    <property type="component" value="Unassembled WGS sequence"/>
</dbReference>
<evidence type="ECO:0000313" key="1">
    <source>
        <dbReference type="EMBL" id="CAG8464169.1"/>
    </source>
</evidence>
<evidence type="ECO:0000313" key="2">
    <source>
        <dbReference type="Proteomes" id="UP000789375"/>
    </source>
</evidence>
<gene>
    <name evidence="1" type="ORF">FMOSSE_LOCUS2191</name>
</gene>
<organism evidence="1 2">
    <name type="scientific">Funneliformis mosseae</name>
    <name type="common">Endomycorrhizal fungus</name>
    <name type="synonym">Glomus mosseae</name>
    <dbReference type="NCBI Taxonomy" id="27381"/>
    <lineage>
        <taxon>Eukaryota</taxon>
        <taxon>Fungi</taxon>
        <taxon>Fungi incertae sedis</taxon>
        <taxon>Mucoromycota</taxon>
        <taxon>Glomeromycotina</taxon>
        <taxon>Glomeromycetes</taxon>
        <taxon>Glomerales</taxon>
        <taxon>Glomeraceae</taxon>
        <taxon>Funneliformis</taxon>
    </lineage>
</organism>